<feature type="region of interest" description="Disordered" evidence="1">
    <location>
        <begin position="715"/>
        <end position="918"/>
    </location>
</feature>
<dbReference type="Proteomes" id="UP000815677">
    <property type="component" value="Unassembled WGS sequence"/>
</dbReference>
<evidence type="ECO:0008006" key="5">
    <source>
        <dbReference type="Google" id="ProtNLM"/>
    </source>
</evidence>
<dbReference type="Gene3D" id="2.60.120.260">
    <property type="entry name" value="Galactose-binding domain-like"/>
    <property type="match status" value="2"/>
</dbReference>
<feature type="compositionally biased region" description="Polar residues" evidence="1">
    <location>
        <begin position="414"/>
        <end position="426"/>
    </location>
</feature>
<evidence type="ECO:0000256" key="1">
    <source>
        <dbReference type="SAM" id="MobiDB-lite"/>
    </source>
</evidence>
<feature type="compositionally biased region" description="Pro residues" evidence="1">
    <location>
        <begin position="558"/>
        <end position="572"/>
    </location>
</feature>
<evidence type="ECO:0000256" key="2">
    <source>
        <dbReference type="SAM" id="Phobius"/>
    </source>
</evidence>
<feature type="compositionally biased region" description="Low complexity" evidence="1">
    <location>
        <begin position="500"/>
        <end position="520"/>
    </location>
</feature>
<proteinExistence type="predicted"/>
<feature type="compositionally biased region" description="Polar residues" evidence="1">
    <location>
        <begin position="837"/>
        <end position="847"/>
    </location>
</feature>
<keyword evidence="2" id="KW-0812">Transmembrane</keyword>
<feature type="compositionally biased region" description="Basic and acidic residues" evidence="1">
    <location>
        <begin position="852"/>
        <end position="864"/>
    </location>
</feature>
<organism evidence="3 4">
    <name type="scientific">Mycena chlorophos</name>
    <name type="common">Agaric fungus</name>
    <name type="synonym">Agaricus chlorophos</name>
    <dbReference type="NCBI Taxonomy" id="658473"/>
    <lineage>
        <taxon>Eukaryota</taxon>
        <taxon>Fungi</taxon>
        <taxon>Dikarya</taxon>
        <taxon>Basidiomycota</taxon>
        <taxon>Agaricomycotina</taxon>
        <taxon>Agaricomycetes</taxon>
        <taxon>Agaricomycetidae</taxon>
        <taxon>Agaricales</taxon>
        <taxon>Marasmiineae</taxon>
        <taxon>Mycenaceae</taxon>
        <taxon>Mycena</taxon>
    </lineage>
</organism>
<feature type="compositionally biased region" description="Basic and acidic residues" evidence="1">
    <location>
        <begin position="453"/>
        <end position="469"/>
    </location>
</feature>
<name>A0ABQ0M5M3_MYCCL</name>
<feature type="compositionally biased region" description="Polar residues" evidence="1">
    <location>
        <begin position="884"/>
        <end position="918"/>
    </location>
</feature>
<feature type="compositionally biased region" description="Low complexity" evidence="1">
    <location>
        <begin position="431"/>
        <end position="442"/>
    </location>
</feature>
<feature type="compositionally biased region" description="Polar residues" evidence="1">
    <location>
        <begin position="816"/>
        <end position="826"/>
    </location>
</feature>
<reference evidence="3" key="1">
    <citation type="submission" date="2014-09" db="EMBL/GenBank/DDBJ databases">
        <title>Genome sequence of the luminous mushroom Mycena chlorophos for searching fungal bioluminescence genes.</title>
        <authorList>
            <person name="Tanaka Y."/>
            <person name="Kasuga D."/>
            <person name="Oba Y."/>
            <person name="Hase S."/>
            <person name="Sato K."/>
            <person name="Oba Y."/>
            <person name="Sakakibara Y."/>
        </authorList>
    </citation>
    <scope>NUCLEOTIDE SEQUENCE</scope>
</reference>
<keyword evidence="2" id="KW-1133">Transmembrane helix</keyword>
<evidence type="ECO:0000313" key="3">
    <source>
        <dbReference type="EMBL" id="GAT58542.1"/>
    </source>
</evidence>
<gene>
    <name evidence="3" type="ORF">MCHLO_14966</name>
</gene>
<protein>
    <recommendedName>
        <fullName evidence="5">Transmembrane protein</fullName>
    </recommendedName>
</protein>
<dbReference type="EMBL" id="DF849740">
    <property type="protein sequence ID" value="GAT58542.1"/>
    <property type="molecule type" value="Genomic_DNA"/>
</dbReference>
<feature type="compositionally biased region" description="Polar residues" evidence="1">
    <location>
        <begin position="744"/>
        <end position="766"/>
    </location>
</feature>
<evidence type="ECO:0000313" key="4">
    <source>
        <dbReference type="Proteomes" id="UP000815677"/>
    </source>
</evidence>
<accession>A0ABQ0M5M3</accession>
<feature type="compositionally biased region" description="Polar residues" evidence="1">
    <location>
        <begin position="774"/>
        <end position="783"/>
    </location>
</feature>
<feature type="transmembrane region" description="Helical" evidence="2">
    <location>
        <begin position="299"/>
        <end position="323"/>
    </location>
</feature>
<keyword evidence="4" id="KW-1185">Reference proteome</keyword>
<keyword evidence="2" id="KW-0472">Membrane</keyword>
<feature type="compositionally biased region" description="Polar residues" evidence="1">
    <location>
        <begin position="535"/>
        <end position="551"/>
    </location>
</feature>
<sequence>MAVVVQSSVNDTSPTIFYSPIGDPLGQPDLDGGWAPHWTVPGFSSASIGAVGSGLSSHLTSLDGASLSLSFSGTGIQLFGNVTAASYSIAIDGQTANISSSADLSKNILFDVQGIANSNHTLSFVAHIPNSQGSIVQFSSAIVSTPPSPNIPISDFFESVLPEDAWTYQGRWTFANGSEQSRTAGDKATLQFMGTAFQLRGTSSPNAGKYSVTLDNITSTYNAQSSFTESDTLLFYASGLDANRMHHVEINNTGGASLILPTQGAVVFALSPNTTSVTSAAGSGSTASTSQSGLPSGTIAALALAGVLIFLFAAGALIFLLIYRPYKRRQRLLHQTPKIDSLNEEAASVLVVDVAPDALEAKAVYDRVGDFGGPSRDRNSRRSGFARWKEEVEGGRLGSWGRGALGIAFRHSDSSGGRETSASSNDYDLGSPSDGYKSSSSSNARYSPRAKGKGRESGVRWPLRRDKSLSPRYTIDLPLDEPPPPSRAGPSNAAHRDEPSMISSLSYMSSPSISPGTIPSEAPSHPPVRPSPYPNTHSRANSNNALLSQTAPPEPRRPTPPSQMPIPPPADPPRQDDRGSVREYDVDDSQSIIGDGAARIALRSLSPRTSENEGASPPKQRRTRKRSKEKQRQKTPSPLGTQPVVPPEPEQSAGELFLRATSPFQVDFNGAEKRLSGQSRVHFESGSTKSKSESAPALPAQARHLQEISFLDFTSSSEGSMMTRERSQEFSVSSRSFGPKSHWSIGTSAPEVSQPRSRWSTTTAPSSEAHHQTETTNGSSSDSALFPFPVSLPASPHHPTGTFIPPLPMHVPGANRDSSAQSSVSLNAHPADLVSEGPTSPTDSYPMSVSDIHFRQSDSEEQHGSRQTSGSHPPLPAPLPGPSEQLQQQQSYIVTGSPETPTPSATLFTMTTGTPPRS</sequence>
<feature type="compositionally biased region" description="Pro residues" evidence="1">
    <location>
        <begin position="524"/>
        <end position="533"/>
    </location>
</feature>
<feature type="region of interest" description="Disordered" evidence="1">
    <location>
        <begin position="669"/>
        <end position="703"/>
    </location>
</feature>
<feature type="compositionally biased region" description="Basic residues" evidence="1">
    <location>
        <begin position="619"/>
        <end position="633"/>
    </location>
</feature>
<feature type="compositionally biased region" description="Basic and acidic residues" evidence="1">
    <location>
        <begin position="573"/>
        <end position="584"/>
    </location>
</feature>
<feature type="region of interest" description="Disordered" evidence="1">
    <location>
        <begin position="411"/>
        <end position="655"/>
    </location>
</feature>